<reference evidence="2" key="1">
    <citation type="submission" date="2022-11" db="UniProtKB">
        <authorList>
            <consortium name="WormBaseParasite"/>
        </authorList>
    </citation>
    <scope>IDENTIFICATION</scope>
</reference>
<evidence type="ECO:0000313" key="1">
    <source>
        <dbReference type="Proteomes" id="UP000887576"/>
    </source>
</evidence>
<organism evidence="1 2">
    <name type="scientific">Panagrolaimus sp. JU765</name>
    <dbReference type="NCBI Taxonomy" id="591449"/>
    <lineage>
        <taxon>Eukaryota</taxon>
        <taxon>Metazoa</taxon>
        <taxon>Ecdysozoa</taxon>
        <taxon>Nematoda</taxon>
        <taxon>Chromadorea</taxon>
        <taxon>Rhabditida</taxon>
        <taxon>Tylenchina</taxon>
        <taxon>Panagrolaimomorpha</taxon>
        <taxon>Panagrolaimoidea</taxon>
        <taxon>Panagrolaimidae</taxon>
        <taxon>Panagrolaimus</taxon>
    </lineage>
</organism>
<protein>
    <submittedName>
        <fullName evidence="2">Uncharacterized protein</fullName>
    </submittedName>
</protein>
<sequence>MILIRLLIELFLALINNENDYKYREKQKLLQNRSLCKCWGIFPFFLIFFPVLYFFLKSIDSKIYWTLQIKKIMTNLHIGTISGQGVVI</sequence>
<proteinExistence type="predicted"/>
<dbReference type="Proteomes" id="UP000887576">
    <property type="component" value="Unplaced"/>
</dbReference>
<dbReference type="WBParaSite" id="JU765_v2.g4623.t1">
    <property type="protein sequence ID" value="JU765_v2.g4623.t1"/>
    <property type="gene ID" value="JU765_v2.g4623"/>
</dbReference>
<evidence type="ECO:0000313" key="2">
    <source>
        <dbReference type="WBParaSite" id="JU765_v2.g4623.t1"/>
    </source>
</evidence>
<accession>A0AC34R9H3</accession>
<name>A0AC34R9H3_9BILA</name>